<comment type="caution">
    <text evidence="1">The sequence shown here is derived from an EMBL/GenBank/DDBJ whole genome shotgun (WGS) entry which is preliminary data.</text>
</comment>
<keyword evidence="2" id="KW-1185">Reference proteome</keyword>
<name>A0ABR0PEN2_GOSAR</name>
<dbReference type="Proteomes" id="UP001358586">
    <property type="component" value="Chromosome 7"/>
</dbReference>
<dbReference type="PANTHER" id="PTHR47592:SF27">
    <property type="entry name" value="OS08G0421700 PROTEIN"/>
    <property type="match status" value="1"/>
</dbReference>
<evidence type="ECO:0000313" key="2">
    <source>
        <dbReference type="Proteomes" id="UP001358586"/>
    </source>
</evidence>
<proteinExistence type="predicted"/>
<accession>A0ABR0PEN2</accession>
<evidence type="ECO:0000313" key="1">
    <source>
        <dbReference type="EMBL" id="KAK5819677.1"/>
    </source>
</evidence>
<evidence type="ECO:0008006" key="3">
    <source>
        <dbReference type="Google" id="ProtNLM"/>
    </source>
</evidence>
<dbReference type="EMBL" id="JARKNE010000007">
    <property type="protein sequence ID" value="KAK5819677.1"/>
    <property type="molecule type" value="Genomic_DNA"/>
</dbReference>
<reference evidence="1 2" key="1">
    <citation type="submission" date="2023-03" db="EMBL/GenBank/DDBJ databases">
        <title>WGS of Gossypium arboreum.</title>
        <authorList>
            <person name="Yu D."/>
        </authorList>
    </citation>
    <scope>NUCLEOTIDE SEQUENCE [LARGE SCALE GENOMIC DNA]</scope>
    <source>
        <tissue evidence="1">Leaf</tissue>
    </source>
</reference>
<gene>
    <name evidence="1" type="ORF">PVK06_024696</name>
</gene>
<organism evidence="1 2">
    <name type="scientific">Gossypium arboreum</name>
    <name type="common">Tree cotton</name>
    <name type="synonym">Gossypium nanking</name>
    <dbReference type="NCBI Taxonomy" id="29729"/>
    <lineage>
        <taxon>Eukaryota</taxon>
        <taxon>Viridiplantae</taxon>
        <taxon>Streptophyta</taxon>
        <taxon>Embryophyta</taxon>
        <taxon>Tracheophyta</taxon>
        <taxon>Spermatophyta</taxon>
        <taxon>Magnoliopsida</taxon>
        <taxon>eudicotyledons</taxon>
        <taxon>Gunneridae</taxon>
        <taxon>Pentapetalae</taxon>
        <taxon>rosids</taxon>
        <taxon>malvids</taxon>
        <taxon>Malvales</taxon>
        <taxon>Malvaceae</taxon>
        <taxon>Malvoideae</taxon>
        <taxon>Gossypium</taxon>
    </lineage>
</organism>
<protein>
    <recommendedName>
        <fullName evidence="3">Zinc finger, CCHC-type</fullName>
    </recommendedName>
</protein>
<dbReference type="PANTHER" id="PTHR47592">
    <property type="entry name" value="PBF68 PROTEIN"/>
    <property type="match status" value="1"/>
</dbReference>
<dbReference type="Pfam" id="PF14223">
    <property type="entry name" value="Retrotran_gag_2"/>
    <property type="match status" value="1"/>
</dbReference>
<sequence length="156" mass="18037">MLNLVKFLEDDPPTIKKGEVDEVTAFTTVEAWKHFDFLCQNYILNGLSDALYEVYIVNQVQELQLIIHGILAEGMMISESFQVTTIIENLPPAWNDFKNYIKHKRKKMPMEDLIVRLRIEEDSKGTEKRLNKAVNNNGARANIVEVKKDFKKGKQP</sequence>